<dbReference type="PANTHER" id="PTHR42734:SF5">
    <property type="entry name" value="IRON TRANSPORT SYSTEM ATP-BINDING PROTEIN HI_0361-RELATED"/>
    <property type="match status" value="1"/>
</dbReference>
<dbReference type="GO" id="GO:0006829">
    <property type="term" value="P:zinc ion transport"/>
    <property type="evidence" value="ECO:0007669"/>
    <property type="project" value="UniProtKB-KW"/>
</dbReference>
<dbReference type="Gene3D" id="3.40.50.300">
    <property type="entry name" value="P-loop containing nucleotide triphosphate hydrolases"/>
    <property type="match status" value="1"/>
</dbReference>
<sequence>MKAPSVRIHDLTLTYRRHPAVHHLSGAFKAGSLTAIVGPNGAGKSTLLKGIVGALRPDSGRIHLDGVKRHDIGYLPQLMFSLALLFRPLVAECLDSGFLRSVSGAGGFIHLAFLILASFIQQSTTLRLKNIRSRNFLSTH</sequence>
<evidence type="ECO:0000256" key="5">
    <source>
        <dbReference type="SAM" id="Phobius"/>
    </source>
</evidence>
<comment type="similarity">
    <text evidence="1">Belongs to the ABC transporter superfamily.</text>
</comment>
<dbReference type="GO" id="GO:0016887">
    <property type="term" value="F:ATP hydrolysis activity"/>
    <property type="evidence" value="ECO:0007669"/>
    <property type="project" value="InterPro"/>
</dbReference>
<evidence type="ECO:0000256" key="3">
    <source>
        <dbReference type="ARBA" id="ARBA00022906"/>
    </source>
</evidence>
<organism evidence="7 8">
    <name type="scientific">Rhizobium sullae</name>
    <name type="common">Rhizobium hedysari</name>
    <dbReference type="NCBI Taxonomy" id="50338"/>
    <lineage>
        <taxon>Bacteria</taxon>
        <taxon>Pseudomonadati</taxon>
        <taxon>Pseudomonadota</taxon>
        <taxon>Alphaproteobacteria</taxon>
        <taxon>Hyphomicrobiales</taxon>
        <taxon>Rhizobiaceae</taxon>
        <taxon>Rhizobium/Agrobacterium group</taxon>
        <taxon>Rhizobium</taxon>
    </lineage>
</organism>
<dbReference type="Pfam" id="PF00005">
    <property type="entry name" value="ABC_tran"/>
    <property type="match status" value="1"/>
</dbReference>
<dbReference type="InterPro" id="IPR050153">
    <property type="entry name" value="Metal_Ion_Import_ABC"/>
</dbReference>
<protein>
    <recommendedName>
        <fullName evidence="6">ABC transporter domain-containing protein</fullName>
    </recommendedName>
</protein>
<feature type="domain" description="ABC transporter" evidence="6">
    <location>
        <begin position="22"/>
        <end position="71"/>
    </location>
</feature>
<accession>A0A2N0DDI3</accession>
<dbReference type="GO" id="GO:0005524">
    <property type="term" value="F:ATP binding"/>
    <property type="evidence" value="ECO:0007669"/>
    <property type="project" value="InterPro"/>
</dbReference>
<keyword evidence="3" id="KW-0862">Zinc</keyword>
<keyword evidence="3" id="KW-0864">Zinc transport</keyword>
<proteinExistence type="inferred from homology"/>
<name>A0A2N0DDI3_RHISU</name>
<evidence type="ECO:0000313" key="8">
    <source>
        <dbReference type="Proteomes" id="UP000232164"/>
    </source>
</evidence>
<comment type="caution">
    <text evidence="7">The sequence shown here is derived from an EMBL/GenBank/DDBJ whole genome shotgun (WGS) entry which is preliminary data.</text>
</comment>
<dbReference type="Proteomes" id="UP000232164">
    <property type="component" value="Unassembled WGS sequence"/>
</dbReference>
<evidence type="ECO:0000256" key="2">
    <source>
        <dbReference type="ARBA" id="ARBA00022448"/>
    </source>
</evidence>
<keyword evidence="5" id="KW-1133">Transmembrane helix</keyword>
<evidence type="ECO:0000256" key="1">
    <source>
        <dbReference type="ARBA" id="ARBA00005417"/>
    </source>
</evidence>
<dbReference type="SUPFAM" id="SSF52540">
    <property type="entry name" value="P-loop containing nucleoside triphosphate hydrolases"/>
    <property type="match status" value="1"/>
</dbReference>
<keyword evidence="4" id="KW-0406">Ion transport</keyword>
<dbReference type="EMBL" id="PIQN01000005">
    <property type="protein sequence ID" value="PKA44153.1"/>
    <property type="molecule type" value="Genomic_DNA"/>
</dbReference>
<reference evidence="7 8" key="1">
    <citation type="submission" date="2017-11" db="EMBL/GenBank/DDBJ databases">
        <authorList>
            <person name="Han C.G."/>
        </authorList>
    </citation>
    <scope>NUCLEOTIDE SEQUENCE [LARGE SCALE GENOMIC DNA]</scope>
    <source>
        <strain evidence="7 8">HCNT1</strain>
    </source>
</reference>
<dbReference type="InterPro" id="IPR027417">
    <property type="entry name" value="P-loop_NTPase"/>
</dbReference>
<keyword evidence="5" id="KW-0812">Transmembrane</keyword>
<dbReference type="AlphaFoldDB" id="A0A2N0DDI3"/>
<reference evidence="7 8" key="2">
    <citation type="submission" date="2017-12" db="EMBL/GenBank/DDBJ databases">
        <title>Genome sequence of Rhizobium sullae HCNT1 isolated from Sulla coronaria nodules and featuring peculiar denitrification phenotypes.</title>
        <authorList>
            <person name="De Diego-Diaz B."/>
            <person name="Treu L."/>
            <person name="Campanaro S."/>
            <person name="Da Silva Duarte V."/>
            <person name="Basaglia M."/>
            <person name="Favaro L."/>
            <person name="Casella S."/>
            <person name="Squartini A."/>
        </authorList>
    </citation>
    <scope>NUCLEOTIDE SEQUENCE [LARGE SCALE GENOMIC DNA]</scope>
    <source>
        <strain evidence="7 8">HCNT1</strain>
    </source>
</reference>
<dbReference type="InterPro" id="IPR003439">
    <property type="entry name" value="ABC_transporter-like_ATP-bd"/>
</dbReference>
<evidence type="ECO:0000313" key="7">
    <source>
        <dbReference type="EMBL" id="PKA44153.1"/>
    </source>
</evidence>
<keyword evidence="2" id="KW-0813">Transport</keyword>
<gene>
    <name evidence="7" type="ORF">CWR43_07605</name>
</gene>
<evidence type="ECO:0000259" key="6">
    <source>
        <dbReference type="Pfam" id="PF00005"/>
    </source>
</evidence>
<feature type="transmembrane region" description="Helical" evidence="5">
    <location>
        <begin position="72"/>
        <end position="90"/>
    </location>
</feature>
<evidence type="ECO:0000256" key="4">
    <source>
        <dbReference type="ARBA" id="ARBA00023065"/>
    </source>
</evidence>
<dbReference type="RefSeq" id="WP_063829605.1">
    <property type="nucleotide sequence ID" value="NZ_CP104143.1"/>
</dbReference>
<feature type="transmembrane region" description="Helical" evidence="5">
    <location>
        <begin position="102"/>
        <end position="120"/>
    </location>
</feature>
<dbReference type="STRING" id="1041146.GCA_000427985_01179"/>
<dbReference type="PANTHER" id="PTHR42734">
    <property type="entry name" value="METAL TRANSPORT SYSTEM ATP-BINDING PROTEIN TM_0124-RELATED"/>
    <property type="match status" value="1"/>
</dbReference>
<keyword evidence="5" id="KW-0472">Membrane</keyword>